<keyword evidence="2" id="KW-0853">WD repeat</keyword>
<dbReference type="AlphaFoldDB" id="A0A976MB84"/>
<feature type="compositionally biased region" description="Low complexity" evidence="5">
    <location>
        <begin position="277"/>
        <end position="294"/>
    </location>
</feature>
<dbReference type="EMBL" id="CP056070">
    <property type="protein sequence ID" value="UKK01091.2"/>
    <property type="molecule type" value="Genomic_DNA"/>
</dbReference>
<evidence type="ECO:0000313" key="7">
    <source>
        <dbReference type="Proteomes" id="UP000244811"/>
    </source>
</evidence>
<keyword evidence="3" id="KW-0677">Repeat</keyword>
<feature type="region of interest" description="Disordered" evidence="5">
    <location>
        <begin position="752"/>
        <end position="779"/>
    </location>
</feature>
<dbReference type="PROSITE" id="PS51257">
    <property type="entry name" value="PROKAR_LIPOPROTEIN"/>
    <property type="match status" value="1"/>
</dbReference>
<name>A0A976MB84_THEOR</name>
<feature type="region of interest" description="Disordered" evidence="5">
    <location>
        <begin position="350"/>
        <end position="387"/>
    </location>
</feature>
<dbReference type="PANTHER" id="PTHR44040">
    <property type="entry name" value="RETINOBLASTOMA-BINDING PROTEIN 5"/>
    <property type="match status" value="1"/>
</dbReference>
<comment type="subcellular location">
    <subcellularLocation>
        <location evidence="1">Nucleus</location>
    </subcellularLocation>
</comment>
<accession>A0A976MB84</accession>
<protein>
    <submittedName>
        <fullName evidence="6">Uncharacterized protein</fullName>
    </submittedName>
</protein>
<evidence type="ECO:0000256" key="5">
    <source>
        <dbReference type="SAM" id="MobiDB-lite"/>
    </source>
</evidence>
<proteinExistence type="predicted"/>
<dbReference type="PANTHER" id="PTHR44040:SF1">
    <property type="entry name" value="RETINOBLASTOMA-BINDING PROTEIN 5"/>
    <property type="match status" value="1"/>
</dbReference>
<dbReference type="Proteomes" id="UP000244811">
    <property type="component" value="Chromosome 3"/>
</dbReference>
<feature type="region of interest" description="Disordered" evidence="5">
    <location>
        <begin position="272"/>
        <end position="302"/>
    </location>
</feature>
<keyword evidence="4" id="KW-0539">Nucleus</keyword>
<dbReference type="InterPro" id="IPR037850">
    <property type="entry name" value="RBBP5/Swd1"/>
</dbReference>
<evidence type="ECO:0000256" key="1">
    <source>
        <dbReference type="ARBA" id="ARBA00004123"/>
    </source>
</evidence>
<organism evidence="6 7">
    <name type="scientific">Theileria orientalis</name>
    <dbReference type="NCBI Taxonomy" id="68886"/>
    <lineage>
        <taxon>Eukaryota</taxon>
        <taxon>Sar</taxon>
        <taxon>Alveolata</taxon>
        <taxon>Apicomplexa</taxon>
        <taxon>Aconoidasida</taxon>
        <taxon>Piroplasmida</taxon>
        <taxon>Theileriidae</taxon>
        <taxon>Theileria</taxon>
    </lineage>
</organism>
<evidence type="ECO:0000256" key="3">
    <source>
        <dbReference type="ARBA" id="ARBA00022737"/>
    </source>
</evidence>
<gene>
    <name evidence="6" type="ORF">MACK_001904</name>
</gene>
<evidence type="ECO:0000256" key="4">
    <source>
        <dbReference type="ARBA" id="ARBA00023242"/>
    </source>
</evidence>
<feature type="compositionally biased region" description="Acidic residues" evidence="5">
    <location>
        <begin position="354"/>
        <end position="367"/>
    </location>
</feature>
<evidence type="ECO:0000313" key="6">
    <source>
        <dbReference type="EMBL" id="UKK01091.2"/>
    </source>
</evidence>
<reference evidence="6" key="1">
    <citation type="submission" date="2022-07" db="EMBL/GenBank/DDBJ databases">
        <title>Evaluation of T. orientalis genome assembly methods using nanopore sequencing and analysis of variation between genomes.</title>
        <authorList>
            <person name="Yam J."/>
            <person name="Micallef M.L."/>
            <person name="Liu M."/>
            <person name="Djordjevic S.P."/>
            <person name="Bogema D.R."/>
            <person name="Jenkins C."/>
        </authorList>
    </citation>
    <scope>NUCLEOTIDE SEQUENCE</scope>
    <source>
        <strain evidence="6">Goon Nure</strain>
    </source>
</reference>
<sequence>MVRPVKSEGGLPSTLTAYGGSGCNAMAVSSDGITIAAATDDYINIYPVCSIWVPCISLIIPTQICPNNHDLQTEVCRNPDCLYRRSYEPYLKPASKIIRKKMGRHRTMPNGTIQILSFFGDKNEFLVGVGPFLLVIYDLTMMDPNPTITMDTRYFGEDAYSYPCVMQASFTILNIYRNYMYNNNTLSCVDFVFSTRPYVPTYFRVLFNEVDKWWFVDCRYTVGILPRDSLDDDVSYVLYNHDGESAFRSDIAKQEDQNTNTGVYNIGDMDIDDIHQNHNTRPSTTTTTTNTNENTDVESDFNHAAKPRLPMNFSQGIGEYLYNSPEDCDSGSETQSIAEHGLSGIMESAHDMDVGTDNDETESDDSDTNVNNSDDMEDTKSNSSDQMYRDTNYSYLEGGHLEGSSAYFYRSIEKSVYYVFSLMERKFICSRDQLKKYSKVIGNGTLMYEQEFVIGTFIPLASVVLIKLKLWNKFYVRRGKIRHCELGETSVGILSDIVITAAGMKAHSFISRRLGGLFTILFNDRFYVLKYTTSSVVSTQLEEFTEHTKCENEQDDKSNVNYDFKGITLDEDNQHSVNETNHSILNVTDSLCRDDVKLRVVEMNSQYTKCYRLTNTYDSEDESVSVQFCHYDPVLKVRYTMGCFDTSNGDGYLAICNNYSSQWTLQIFSLSSHSGVDAIRLVLNASKCNGFMQLCWIPFSNKLFVISKMNGELYQLEPKVARSWVGLIPNFSSIDKNLEFIEDEDIFDLEPTARVDSPKGGDGPNDSSSDTHMLHTTENSKRCSHRYPFTDLGFSLIGNDWLIQRHRPVISQFNAVHHCDDQEVHERYQQLFVVPKPR</sequence>
<evidence type="ECO:0000256" key="2">
    <source>
        <dbReference type="ARBA" id="ARBA00022574"/>
    </source>
</evidence>
<dbReference type="GO" id="GO:0048188">
    <property type="term" value="C:Set1C/COMPASS complex"/>
    <property type="evidence" value="ECO:0007669"/>
    <property type="project" value="InterPro"/>
</dbReference>